<sequence>MPRPTLFRVLVQERQWDNWGVFACHLDRAARDLARKIDSPHLSGVFVARRTFDRWMAGELKDTPQRDHQAVLEHLLGFPCVELFSPPPAATGLARDESDGGRSCTDQGGDELTAHRPRRASQYDVAMLALDERHGG</sequence>
<accession>A0ABP7DZP0</accession>
<feature type="region of interest" description="Disordered" evidence="1">
    <location>
        <begin position="89"/>
        <end position="124"/>
    </location>
</feature>
<evidence type="ECO:0008006" key="4">
    <source>
        <dbReference type="Google" id="ProtNLM"/>
    </source>
</evidence>
<gene>
    <name evidence="2" type="ORF">GCM10023082_06480</name>
</gene>
<proteinExistence type="predicted"/>
<evidence type="ECO:0000313" key="3">
    <source>
        <dbReference type="Proteomes" id="UP001499884"/>
    </source>
</evidence>
<reference evidence="3" key="1">
    <citation type="journal article" date="2019" name="Int. J. Syst. Evol. Microbiol.">
        <title>The Global Catalogue of Microorganisms (GCM) 10K type strain sequencing project: providing services to taxonomists for standard genome sequencing and annotation.</title>
        <authorList>
            <consortium name="The Broad Institute Genomics Platform"/>
            <consortium name="The Broad Institute Genome Sequencing Center for Infectious Disease"/>
            <person name="Wu L."/>
            <person name="Ma J."/>
        </authorList>
    </citation>
    <scope>NUCLEOTIDE SEQUENCE [LARGE SCALE GENOMIC DNA]</scope>
    <source>
        <strain evidence="3">JCM 30846</strain>
    </source>
</reference>
<organism evidence="2 3">
    <name type="scientific">Streptomyces tremellae</name>
    <dbReference type="NCBI Taxonomy" id="1124239"/>
    <lineage>
        <taxon>Bacteria</taxon>
        <taxon>Bacillati</taxon>
        <taxon>Actinomycetota</taxon>
        <taxon>Actinomycetes</taxon>
        <taxon>Kitasatosporales</taxon>
        <taxon>Streptomycetaceae</taxon>
        <taxon>Streptomyces</taxon>
    </lineage>
</organism>
<name>A0ABP7DZP0_9ACTN</name>
<dbReference type="Proteomes" id="UP001499884">
    <property type="component" value="Unassembled WGS sequence"/>
</dbReference>
<keyword evidence="3" id="KW-1185">Reference proteome</keyword>
<dbReference type="EMBL" id="BAABEP010000002">
    <property type="protein sequence ID" value="GAA3711373.1"/>
    <property type="molecule type" value="Genomic_DNA"/>
</dbReference>
<comment type="caution">
    <text evidence="2">The sequence shown here is derived from an EMBL/GenBank/DDBJ whole genome shotgun (WGS) entry which is preliminary data.</text>
</comment>
<protein>
    <recommendedName>
        <fullName evidence="4">XRE family transcriptional regulator</fullName>
    </recommendedName>
</protein>
<evidence type="ECO:0000256" key="1">
    <source>
        <dbReference type="SAM" id="MobiDB-lite"/>
    </source>
</evidence>
<evidence type="ECO:0000313" key="2">
    <source>
        <dbReference type="EMBL" id="GAA3711373.1"/>
    </source>
</evidence>